<comment type="similarity">
    <text evidence="1 6">Belongs to the APC10 family.</text>
</comment>
<dbReference type="GO" id="GO:0051301">
    <property type="term" value="P:cell division"/>
    <property type="evidence" value="ECO:0007669"/>
    <property type="project" value="UniProtKB-KW"/>
</dbReference>
<dbReference type="AlphaFoldDB" id="F4P112"/>
<dbReference type="SMART" id="SM01337">
    <property type="entry name" value="APC10"/>
    <property type="match status" value="1"/>
</dbReference>
<evidence type="ECO:0000256" key="5">
    <source>
        <dbReference type="ARBA" id="ARBA00023306"/>
    </source>
</evidence>
<evidence type="ECO:0000259" key="7">
    <source>
        <dbReference type="PROSITE" id="PS51284"/>
    </source>
</evidence>
<dbReference type="EMBL" id="GL882883">
    <property type="protein sequence ID" value="EGF80943.1"/>
    <property type="molecule type" value="Genomic_DNA"/>
</dbReference>
<dbReference type="CDD" id="cd08366">
    <property type="entry name" value="APC10"/>
    <property type="match status" value="1"/>
</dbReference>
<dbReference type="Proteomes" id="UP000007241">
    <property type="component" value="Unassembled WGS sequence"/>
</dbReference>
<keyword evidence="4 6" id="KW-0833">Ubl conjugation pathway</keyword>
<dbReference type="OrthoDB" id="24948at2759"/>
<keyword evidence="3 6" id="KW-0498">Mitosis</keyword>
<dbReference type="FunCoup" id="F4P112">
    <property type="interactions" value="350"/>
</dbReference>
<keyword evidence="9" id="KW-1185">Reference proteome</keyword>
<keyword evidence="5 6" id="KW-0131">Cell cycle</keyword>
<gene>
    <name evidence="8" type="ORF">BATDEDRAFT_11110</name>
</gene>
<dbReference type="InterPro" id="IPR008979">
    <property type="entry name" value="Galactose-bd-like_sf"/>
</dbReference>
<dbReference type="RefSeq" id="XP_006678347.1">
    <property type="nucleotide sequence ID" value="XM_006678284.1"/>
</dbReference>
<proteinExistence type="inferred from homology"/>
<accession>F4P112</accession>
<dbReference type="PANTHER" id="PTHR12936">
    <property type="entry name" value="ANAPHASE-PROMOTING COMPLEX 10"/>
    <property type="match status" value="1"/>
</dbReference>
<dbReference type="OMA" id="FITIEFP"/>
<dbReference type="InParanoid" id="F4P112"/>
<dbReference type="FunFam" id="2.60.120.260:FF:000122">
    <property type="entry name" value="Anaphase-promoting complex subunit 10"/>
    <property type="match status" value="1"/>
</dbReference>
<dbReference type="InterPro" id="IPR004939">
    <property type="entry name" value="APC_su10/DOC_dom"/>
</dbReference>
<sequence>MANTNDETRLIVRLRSESNDNSVQFSPLSKSWNPSELKDISSLAKWSLSSNKEAFGVDRLHDGNLDTYWQSDGPQPHYINMYFHKCWAIAQVSVYLDFKQDESYTPRQIALRVGNRVQDLYQISQLELNEPSGWIDILVSDPDKPPIKAFMLQLLVLSNHQGGKDTHVRQVKIMQHKHDGSIEHQS</sequence>
<dbReference type="Pfam" id="PF03256">
    <property type="entry name" value="ANAPC10"/>
    <property type="match status" value="1"/>
</dbReference>
<dbReference type="GO" id="GO:0031145">
    <property type="term" value="P:anaphase-promoting complex-dependent catabolic process"/>
    <property type="evidence" value="ECO:0007669"/>
    <property type="project" value="InterPro"/>
</dbReference>
<dbReference type="HOGENOM" id="CLU_039415_3_1_1"/>
<evidence type="ECO:0000313" key="8">
    <source>
        <dbReference type="EMBL" id="EGF80943.1"/>
    </source>
</evidence>
<dbReference type="InterPro" id="IPR016901">
    <property type="entry name" value="APC10/Doc1"/>
</dbReference>
<evidence type="ECO:0000256" key="3">
    <source>
        <dbReference type="ARBA" id="ARBA00022776"/>
    </source>
</evidence>
<name>F4P112_BATDJ</name>
<dbReference type="PANTHER" id="PTHR12936:SF0">
    <property type="entry name" value="ANAPHASE-PROMOTING COMPLEX SUBUNIT 10"/>
    <property type="match status" value="1"/>
</dbReference>
<dbReference type="GeneID" id="18236537"/>
<protein>
    <recommendedName>
        <fullName evidence="6">Anaphase-promoting complex subunit 10</fullName>
    </recommendedName>
</protein>
<dbReference type="STRING" id="684364.F4P112"/>
<evidence type="ECO:0000256" key="6">
    <source>
        <dbReference type="PIRNR" id="PIRNR028841"/>
    </source>
</evidence>
<reference evidence="8 9" key="1">
    <citation type="submission" date="2009-12" db="EMBL/GenBank/DDBJ databases">
        <title>The draft genome of Batrachochytrium dendrobatidis.</title>
        <authorList>
            <consortium name="US DOE Joint Genome Institute (JGI-PGF)"/>
            <person name="Kuo A."/>
            <person name="Salamov A."/>
            <person name="Schmutz J."/>
            <person name="Lucas S."/>
            <person name="Pitluck S."/>
            <person name="Rosenblum E."/>
            <person name="Stajich J."/>
            <person name="Eisen M."/>
            <person name="Grigoriev I.V."/>
        </authorList>
    </citation>
    <scope>NUCLEOTIDE SEQUENCE [LARGE SCALE GENOMIC DNA]</scope>
    <source>
        <strain evidence="9">JAM81 / FGSC 10211</strain>
    </source>
</reference>
<feature type="domain" description="DOC" evidence="7">
    <location>
        <begin position="16"/>
        <end position="186"/>
    </location>
</feature>
<dbReference type="GO" id="GO:0070979">
    <property type="term" value="P:protein K11-linked ubiquitination"/>
    <property type="evidence" value="ECO:0000318"/>
    <property type="project" value="GO_Central"/>
</dbReference>
<dbReference type="PROSITE" id="PS51284">
    <property type="entry name" value="DOC"/>
    <property type="match status" value="1"/>
</dbReference>
<comment type="function">
    <text evidence="6">Component of the anaphase promoting complex/cyclosome (APC/C), a cell cycle-regulated E3 ubiquitin-protein ligase complex that controls progression through mitosis and the G1 phase of the cell cycle.</text>
</comment>
<dbReference type="PIRSF" id="PIRSF028841">
    <property type="entry name" value="APC10_sub"/>
    <property type="match status" value="1"/>
</dbReference>
<keyword evidence="2 6" id="KW-0132">Cell division</keyword>
<evidence type="ECO:0000256" key="1">
    <source>
        <dbReference type="ARBA" id="ARBA00006762"/>
    </source>
</evidence>
<dbReference type="SUPFAM" id="SSF49785">
    <property type="entry name" value="Galactose-binding domain-like"/>
    <property type="match status" value="1"/>
</dbReference>
<evidence type="ECO:0000256" key="4">
    <source>
        <dbReference type="ARBA" id="ARBA00022786"/>
    </source>
</evidence>
<evidence type="ECO:0000313" key="9">
    <source>
        <dbReference type="Proteomes" id="UP000007241"/>
    </source>
</evidence>
<dbReference type="GO" id="GO:0005680">
    <property type="term" value="C:anaphase-promoting complex"/>
    <property type="evidence" value="ECO:0000318"/>
    <property type="project" value="GO_Central"/>
</dbReference>
<organism evidence="8 9">
    <name type="scientific">Batrachochytrium dendrobatidis (strain JAM81 / FGSC 10211)</name>
    <name type="common">Frog chytrid fungus</name>
    <dbReference type="NCBI Taxonomy" id="684364"/>
    <lineage>
        <taxon>Eukaryota</taxon>
        <taxon>Fungi</taxon>
        <taxon>Fungi incertae sedis</taxon>
        <taxon>Chytridiomycota</taxon>
        <taxon>Chytridiomycota incertae sedis</taxon>
        <taxon>Chytridiomycetes</taxon>
        <taxon>Rhizophydiales</taxon>
        <taxon>Rhizophydiales incertae sedis</taxon>
        <taxon>Batrachochytrium</taxon>
    </lineage>
</organism>
<evidence type="ECO:0000256" key="2">
    <source>
        <dbReference type="ARBA" id="ARBA00022618"/>
    </source>
</evidence>
<dbReference type="Gene3D" id="2.60.120.260">
    <property type="entry name" value="Galactose-binding domain-like"/>
    <property type="match status" value="1"/>
</dbReference>